<accession>A0ABM8ZXV3</accession>
<organism evidence="7 8">
    <name type="scientific">Vibrio stylophorae</name>
    <dbReference type="NCBI Taxonomy" id="659351"/>
    <lineage>
        <taxon>Bacteria</taxon>
        <taxon>Pseudomonadati</taxon>
        <taxon>Pseudomonadota</taxon>
        <taxon>Gammaproteobacteria</taxon>
        <taxon>Vibrionales</taxon>
        <taxon>Vibrionaceae</taxon>
        <taxon>Vibrio</taxon>
    </lineage>
</organism>
<keyword evidence="8" id="KW-1185">Reference proteome</keyword>
<keyword evidence="4 5" id="KW-0472">Membrane</keyword>
<dbReference type="Pfam" id="PF01292">
    <property type="entry name" value="Ni_hydr_CYTB"/>
    <property type="match status" value="1"/>
</dbReference>
<dbReference type="RefSeq" id="WP_237468535.1">
    <property type="nucleotide sequence ID" value="NZ_CAKLDI010000002.1"/>
</dbReference>
<reference evidence="7" key="1">
    <citation type="submission" date="2021-11" db="EMBL/GenBank/DDBJ databases">
        <authorList>
            <person name="Rodrigo-Torres L."/>
            <person name="Arahal R. D."/>
            <person name="Lucena T."/>
        </authorList>
    </citation>
    <scope>NUCLEOTIDE SEQUENCE</scope>
    <source>
        <strain evidence="7">CECT 7929</strain>
    </source>
</reference>
<keyword evidence="2 5" id="KW-0812">Transmembrane</keyword>
<evidence type="ECO:0000256" key="4">
    <source>
        <dbReference type="ARBA" id="ARBA00023136"/>
    </source>
</evidence>
<dbReference type="InterPro" id="IPR011577">
    <property type="entry name" value="Cyt_b561_bac/Ni-Hgenase"/>
</dbReference>
<proteinExistence type="predicted"/>
<sequence length="186" mass="20771">MLNQLKSGLKVLFERLPRGEVHFHHLILLLVLGQLLSSFFIHIHADTPWSQITATGWYHMVAGLTLTLFALLFFAKVYLRRGSQDLYPWLGGHWQQIIADLKQLKAMRLPEPVPGGLAATVEGLGLLALLLAVATGALWFVVAQMGFDSALLLSIHKTAVGAIELYFYGHGGFALLHLLHWWRQQG</sequence>
<evidence type="ECO:0000259" key="6">
    <source>
        <dbReference type="Pfam" id="PF01292"/>
    </source>
</evidence>
<comment type="subcellular location">
    <subcellularLocation>
        <location evidence="1">Membrane</location>
        <topology evidence="1">Multi-pass membrane protein</topology>
    </subcellularLocation>
</comment>
<evidence type="ECO:0000256" key="2">
    <source>
        <dbReference type="ARBA" id="ARBA00022692"/>
    </source>
</evidence>
<protein>
    <recommendedName>
        <fullName evidence="6">Cytochrome b561 bacterial/Ni-hydrogenase domain-containing protein</fullName>
    </recommendedName>
</protein>
<feature type="transmembrane region" description="Helical" evidence="5">
    <location>
        <begin position="165"/>
        <end position="182"/>
    </location>
</feature>
<evidence type="ECO:0000256" key="5">
    <source>
        <dbReference type="SAM" id="Phobius"/>
    </source>
</evidence>
<name>A0ABM8ZXV3_9VIBR</name>
<evidence type="ECO:0000313" key="8">
    <source>
        <dbReference type="Proteomes" id="UP000838672"/>
    </source>
</evidence>
<feature type="transmembrane region" description="Helical" evidence="5">
    <location>
        <begin position="124"/>
        <end position="145"/>
    </location>
</feature>
<evidence type="ECO:0000256" key="1">
    <source>
        <dbReference type="ARBA" id="ARBA00004141"/>
    </source>
</evidence>
<evidence type="ECO:0000256" key="3">
    <source>
        <dbReference type="ARBA" id="ARBA00022989"/>
    </source>
</evidence>
<keyword evidence="3 5" id="KW-1133">Transmembrane helix</keyword>
<feature type="transmembrane region" description="Helical" evidence="5">
    <location>
        <begin position="21"/>
        <end position="45"/>
    </location>
</feature>
<dbReference type="EMBL" id="CAKLDI010000002">
    <property type="protein sequence ID" value="CAH0535632.1"/>
    <property type="molecule type" value="Genomic_DNA"/>
</dbReference>
<feature type="transmembrane region" description="Helical" evidence="5">
    <location>
        <begin position="57"/>
        <end position="79"/>
    </location>
</feature>
<evidence type="ECO:0000313" key="7">
    <source>
        <dbReference type="EMBL" id="CAH0535632.1"/>
    </source>
</evidence>
<gene>
    <name evidence="7" type="ORF">VST7929_03151</name>
</gene>
<comment type="caution">
    <text evidence="7">The sequence shown here is derived from an EMBL/GenBank/DDBJ whole genome shotgun (WGS) entry which is preliminary data.</text>
</comment>
<dbReference type="Proteomes" id="UP000838672">
    <property type="component" value="Unassembled WGS sequence"/>
</dbReference>
<feature type="domain" description="Cytochrome b561 bacterial/Ni-hydrogenase" evidence="6">
    <location>
        <begin position="17"/>
        <end position="178"/>
    </location>
</feature>